<sequence length="390" mass="44161">MKKTTIYIVYLLLIFYLVGCSTGDSSDNHPASITEQNHKEIEGNFLASIQPVETSISIASVGDLLIHSRVYDDAEQADGTYNFLPMFEEVQAYLKEPTITMANQETIMGGKEIGLSTYPQFNSPFELGDNLKELGVDIVTMANNHTLDRGEIAIQNAIGYYDKIGMLYTGSFKDEEDQKQIRVIEEEGIRVSFLSYTYGTNGIPVPEGKDYLVNLIDKELMEREIKEAEQLSDIIVVSLHFGNEYERLPNNEQRSLAQFVADLGVDVVIGHHPHVLQPVDWVEGKEGNQMLIAYSLGNFLSGQDKLYRQIGGIFNFEVTKTTDRKGDTFEVHSPSMLPTFVHHERINGKMRNYSIIPMKDISNQHLNDAKGHYEEIKNHLSQFTDIDFME</sequence>
<dbReference type="RefSeq" id="WP_184247706.1">
    <property type="nucleotide sequence ID" value="NZ_BAAACU010000064.1"/>
</dbReference>
<protein>
    <submittedName>
        <fullName evidence="3">Poly-gamma-glutamate synthesis protein (Capsule biosynthesis protein)</fullName>
    </submittedName>
</protein>
<name>A0A841RNZ2_9BACI</name>
<dbReference type="CDD" id="cd07381">
    <property type="entry name" value="MPP_CapA"/>
    <property type="match status" value="1"/>
</dbReference>
<organism evidence="3 4">
    <name type="scientific">Gracilibacillus halotolerans</name>
    <dbReference type="NCBI Taxonomy" id="74386"/>
    <lineage>
        <taxon>Bacteria</taxon>
        <taxon>Bacillati</taxon>
        <taxon>Bacillota</taxon>
        <taxon>Bacilli</taxon>
        <taxon>Bacillales</taxon>
        <taxon>Bacillaceae</taxon>
        <taxon>Gracilibacillus</taxon>
    </lineage>
</organism>
<dbReference type="Gene3D" id="3.60.21.10">
    <property type="match status" value="1"/>
</dbReference>
<dbReference type="PANTHER" id="PTHR33393">
    <property type="entry name" value="POLYGLUTAMINE SYNTHESIS ACCESSORY PROTEIN RV0574C-RELATED"/>
    <property type="match status" value="1"/>
</dbReference>
<evidence type="ECO:0000256" key="1">
    <source>
        <dbReference type="ARBA" id="ARBA00005662"/>
    </source>
</evidence>
<evidence type="ECO:0000313" key="4">
    <source>
        <dbReference type="Proteomes" id="UP000572212"/>
    </source>
</evidence>
<dbReference type="SUPFAM" id="SSF56300">
    <property type="entry name" value="Metallo-dependent phosphatases"/>
    <property type="match status" value="1"/>
</dbReference>
<comment type="similarity">
    <text evidence="1">Belongs to the CapA family.</text>
</comment>
<evidence type="ECO:0000313" key="3">
    <source>
        <dbReference type="EMBL" id="MBB6513116.1"/>
    </source>
</evidence>
<dbReference type="Pfam" id="PF09587">
    <property type="entry name" value="PGA_cap"/>
    <property type="match status" value="1"/>
</dbReference>
<evidence type="ECO:0000259" key="2">
    <source>
        <dbReference type="SMART" id="SM00854"/>
    </source>
</evidence>
<dbReference type="PANTHER" id="PTHR33393:SF12">
    <property type="entry name" value="CAPSULE BIOSYNTHESIS PROTEIN CAPA"/>
    <property type="match status" value="1"/>
</dbReference>
<dbReference type="InterPro" id="IPR052169">
    <property type="entry name" value="CW_Biosynth-Accessory"/>
</dbReference>
<dbReference type="AlphaFoldDB" id="A0A841RNZ2"/>
<reference evidence="3 4" key="1">
    <citation type="submission" date="2020-08" db="EMBL/GenBank/DDBJ databases">
        <title>Genomic Encyclopedia of Type Strains, Phase IV (KMG-IV): sequencing the most valuable type-strain genomes for metagenomic binning, comparative biology and taxonomic classification.</title>
        <authorList>
            <person name="Goeker M."/>
        </authorList>
    </citation>
    <scope>NUCLEOTIDE SEQUENCE [LARGE SCALE GENOMIC DNA]</scope>
    <source>
        <strain evidence="3 4">DSM 11805</strain>
    </source>
</reference>
<feature type="domain" description="Capsule synthesis protein CapA" evidence="2">
    <location>
        <begin position="57"/>
        <end position="303"/>
    </location>
</feature>
<dbReference type="InterPro" id="IPR029052">
    <property type="entry name" value="Metallo-depent_PP-like"/>
</dbReference>
<dbReference type="EMBL" id="JACHON010000008">
    <property type="protein sequence ID" value="MBB6513116.1"/>
    <property type="molecule type" value="Genomic_DNA"/>
</dbReference>
<proteinExistence type="inferred from homology"/>
<accession>A0A841RNZ2</accession>
<gene>
    <name evidence="3" type="ORF">GGQ92_001906</name>
</gene>
<dbReference type="InterPro" id="IPR019079">
    <property type="entry name" value="Capsule_synth_CapA"/>
</dbReference>
<keyword evidence="4" id="KW-1185">Reference proteome</keyword>
<comment type="caution">
    <text evidence="3">The sequence shown here is derived from an EMBL/GenBank/DDBJ whole genome shotgun (WGS) entry which is preliminary data.</text>
</comment>
<dbReference type="Proteomes" id="UP000572212">
    <property type="component" value="Unassembled WGS sequence"/>
</dbReference>
<dbReference type="SMART" id="SM00854">
    <property type="entry name" value="PGA_cap"/>
    <property type="match status" value="1"/>
</dbReference>